<dbReference type="PROSITE" id="PS50878">
    <property type="entry name" value="RT_POL"/>
    <property type="match status" value="1"/>
</dbReference>
<name>A0AAE1DE44_9GAST</name>
<dbReference type="PANTHER" id="PTHR47027">
    <property type="entry name" value="REVERSE TRANSCRIPTASE DOMAIN-CONTAINING PROTEIN"/>
    <property type="match status" value="1"/>
</dbReference>
<reference evidence="2" key="1">
    <citation type="journal article" date="2023" name="G3 (Bethesda)">
        <title>A reference genome for the long-term kleptoplast-retaining sea slug Elysia crispata morphotype clarki.</title>
        <authorList>
            <person name="Eastman K.E."/>
            <person name="Pendleton A.L."/>
            <person name="Shaikh M.A."/>
            <person name="Suttiyut T."/>
            <person name="Ogas R."/>
            <person name="Tomko P."/>
            <person name="Gavelis G."/>
            <person name="Widhalm J.R."/>
            <person name="Wisecaver J.H."/>
        </authorList>
    </citation>
    <scope>NUCLEOTIDE SEQUENCE</scope>
    <source>
        <strain evidence="2">ECLA1</strain>
    </source>
</reference>
<gene>
    <name evidence="2" type="ORF">RRG08_018076</name>
</gene>
<dbReference type="PANTHER" id="PTHR47027:SF25">
    <property type="entry name" value="REVERSE TRANSCRIPTASE DOMAIN-CONTAINING PROTEIN"/>
    <property type="match status" value="1"/>
</dbReference>
<dbReference type="EMBL" id="JAWDGP010004170">
    <property type="protein sequence ID" value="KAK3767206.1"/>
    <property type="molecule type" value="Genomic_DNA"/>
</dbReference>
<evidence type="ECO:0000259" key="1">
    <source>
        <dbReference type="PROSITE" id="PS50878"/>
    </source>
</evidence>
<organism evidence="2 3">
    <name type="scientific">Elysia crispata</name>
    <name type="common">lettuce slug</name>
    <dbReference type="NCBI Taxonomy" id="231223"/>
    <lineage>
        <taxon>Eukaryota</taxon>
        <taxon>Metazoa</taxon>
        <taxon>Spiralia</taxon>
        <taxon>Lophotrochozoa</taxon>
        <taxon>Mollusca</taxon>
        <taxon>Gastropoda</taxon>
        <taxon>Heterobranchia</taxon>
        <taxon>Euthyneura</taxon>
        <taxon>Panpulmonata</taxon>
        <taxon>Sacoglossa</taxon>
        <taxon>Placobranchoidea</taxon>
        <taxon>Plakobranchidae</taxon>
        <taxon>Elysia</taxon>
    </lineage>
</organism>
<dbReference type="Pfam" id="PF00078">
    <property type="entry name" value="RVT_1"/>
    <property type="match status" value="1"/>
</dbReference>
<feature type="domain" description="Reverse transcriptase" evidence="1">
    <location>
        <begin position="1"/>
        <end position="172"/>
    </location>
</feature>
<comment type="caution">
    <text evidence="2">The sequence shown here is derived from an EMBL/GenBank/DDBJ whole genome shotgun (WGS) entry which is preliminary data.</text>
</comment>
<sequence>MNKFKMGQKLIHTIKELYANATSAVLIQDTVGERFRTSVGVQQGCLLSPTLFNIFLERITTDAMKDLSGTVSIGGRTITNLKFADDIDGLAEKEELASLVKQLDEASSRYSMEISAEKTKLMTNSVQPITTKITEHVTNTEIRIRVTQQVRHHEDLLATVKKRKLRWYGHVTRSEGLTKTILERTVQGKRRRDRQKKNWADNISEWKGKALLTLKQSPTTALDGASWYIVHPSCSAPTTRAGYGTSNCNSHSGMNREMPVF</sequence>
<accession>A0AAE1DE44</accession>
<proteinExistence type="predicted"/>
<dbReference type="AlphaFoldDB" id="A0AAE1DE44"/>
<dbReference type="Proteomes" id="UP001283361">
    <property type="component" value="Unassembled WGS sequence"/>
</dbReference>
<evidence type="ECO:0000313" key="3">
    <source>
        <dbReference type="Proteomes" id="UP001283361"/>
    </source>
</evidence>
<keyword evidence="3" id="KW-1185">Reference proteome</keyword>
<dbReference type="InterPro" id="IPR000477">
    <property type="entry name" value="RT_dom"/>
</dbReference>
<protein>
    <recommendedName>
        <fullName evidence="1">Reverse transcriptase domain-containing protein</fullName>
    </recommendedName>
</protein>
<evidence type="ECO:0000313" key="2">
    <source>
        <dbReference type="EMBL" id="KAK3767206.1"/>
    </source>
</evidence>